<keyword evidence="5" id="KW-1185">Reference proteome</keyword>
<feature type="region of interest" description="Disordered" evidence="1">
    <location>
        <begin position="229"/>
        <end position="261"/>
    </location>
</feature>
<feature type="domain" description="BCAS3" evidence="2">
    <location>
        <begin position="256"/>
        <end position="301"/>
    </location>
</feature>
<feature type="domain" description="BCAS3 WD40" evidence="3">
    <location>
        <begin position="1"/>
        <end position="112"/>
    </location>
</feature>
<accession>A0A8S4BT80</accession>
<dbReference type="GO" id="GO:0005737">
    <property type="term" value="C:cytoplasm"/>
    <property type="evidence" value="ECO:0007669"/>
    <property type="project" value="TreeGrafter"/>
</dbReference>
<evidence type="ECO:0000313" key="5">
    <source>
        <dbReference type="Proteomes" id="UP000677803"/>
    </source>
</evidence>
<dbReference type="Proteomes" id="UP000677803">
    <property type="component" value="Unassembled WGS sequence"/>
</dbReference>
<evidence type="ECO:0000256" key="1">
    <source>
        <dbReference type="SAM" id="MobiDB-lite"/>
    </source>
</evidence>
<dbReference type="EMBL" id="CAJRST010037777">
    <property type="protein sequence ID" value="CAG6007103.1"/>
    <property type="molecule type" value="Genomic_DNA"/>
</dbReference>
<dbReference type="InterPro" id="IPR022175">
    <property type="entry name" value="BCAS3_dom"/>
</dbReference>
<dbReference type="GO" id="GO:0006914">
    <property type="term" value="P:autophagy"/>
    <property type="evidence" value="ECO:0007669"/>
    <property type="project" value="InterPro"/>
</dbReference>
<dbReference type="InterPro" id="IPR048382">
    <property type="entry name" value="BCAS3_WD40"/>
</dbReference>
<evidence type="ECO:0000259" key="2">
    <source>
        <dbReference type="Pfam" id="PF12490"/>
    </source>
</evidence>
<organism evidence="4 5">
    <name type="scientific">Menidia menidia</name>
    <name type="common">Atlantic silverside</name>
    <dbReference type="NCBI Taxonomy" id="238744"/>
    <lineage>
        <taxon>Eukaryota</taxon>
        <taxon>Metazoa</taxon>
        <taxon>Chordata</taxon>
        <taxon>Craniata</taxon>
        <taxon>Vertebrata</taxon>
        <taxon>Euteleostomi</taxon>
        <taxon>Actinopterygii</taxon>
        <taxon>Neopterygii</taxon>
        <taxon>Teleostei</taxon>
        <taxon>Neoteleostei</taxon>
        <taxon>Acanthomorphata</taxon>
        <taxon>Ovalentaria</taxon>
        <taxon>Atherinomorphae</taxon>
        <taxon>Atheriniformes</taxon>
        <taxon>Atherinopsidae</taxon>
        <taxon>Menidiinae</taxon>
        <taxon>Menidia</taxon>
    </lineage>
</organism>
<sequence length="382" mass="41152">MSPRVVNRMSRFQKSAGLEEIEQEINRAAAIGGGAGGVGGSGCILGGGGGIGGRCSPIPGLSSSPSGSPLHGKLSNQDSYNNFTNNNMGNPRLTPLPSLTVVLPLAQIKQPMTLGTITKRTGKTKPPPQISPSKSSGGEFCVATIFASSHSWFITNPNMKRDKDQSRQSVVDSLYIISCYGNLVEHVLEPRPISTAQKINDDTPLELSTSPRACWTLASVRAMRTCWTDGLGPMPPGSPGPITRHESSDSLASDHSGQEDEEWLSQVEIVTHTGPHRRLWMGPQFQFKTIHPSGQTTVISSSSSVLQSQGPSDVQQPLLDFDTDDLDLHSLRIQPVRSEPVTMPGSSRLVADRRGQSNVMDAGSGRRLYVIQQLFSSVKYFY</sequence>
<name>A0A8S4BT80_9TELE</name>
<dbReference type="Pfam" id="PF12490">
    <property type="entry name" value="BCAS3"/>
    <property type="match status" value="1"/>
</dbReference>
<evidence type="ECO:0000259" key="3">
    <source>
        <dbReference type="Pfam" id="PF21034"/>
    </source>
</evidence>
<dbReference type="InterPro" id="IPR045142">
    <property type="entry name" value="BCAS3-like"/>
</dbReference>
<gene>
    <name evidence="4" type="ORF">MMEN_LOCUS18725</name>
</gene>
<dbReference type="PANTHER" id="PTHR13268">
    <property type="entry name" value="BREAST CARCINOMA AMPLIFIED SEQUENCE 3"/>
    <property type="match status" value="1"/>
</dbReference>
<dbReference type="GO" id="GO:0042594">
    <property type="term" value="P:response to starvation"/>
    <property type="evidence" value="ECO:0007669"/>
    <property type="project" value="TreeGrafter"/>
</dbReference>
<proteinExistence type="predicted"/>
<dbReference type="Pfam" id="PF21034">
    <property type="entry name" value="BCAS3_WD40"/>
    <property type="match status" value="1"/>
</dbReference>
<protein>
    <submittedName>
        <fullName evidence="4">(Atlantic silverside) hypothetical protein</fullName>
    </submittedName>
</protein>
<dbReference type="OrthoDB" id="25778at2759"/>
<evidence type="ECO:0000313" key="4">
    <source>
        <dbReference type="EMBL" id="CAG6007103.1"/>
    </source>
</evidence>
<reference evidence="4" key="1">
    <citation type="submission" date="2021-05" db="EMBL/GenBank/DDBJ databases">
        <authorList>
            <person name="Tigano A."/>
        </authorList>
    </citation>
    <scope>NUCLEOTIDE SEQUENCE</scope>
</reference>
<dbReference type="AlphaFoldDB" id="A0A8S4BT80"/>
<comment type="caution">
    <text evidence="4">The sequence shown here is derived from an EMBL/GenBank/DDBJ whole genome shotgun (WGS) entry which is preliminary data.</text>
</comment>
<dbReference type="PANTHER" id="PTHR13268:SF0">
    <property type="entry name" value="BCAS3 MICROTUBULE ASSOCIATED CELL MIGRATION FACTOR"/>
    <property type="match status" value="1"/>
</dbReference>